<proteinExistence type="predicted"/>
<accession>A0A0D0AMD3</accession>
<reference evidence="1 2" key="1">
    <citation type="submission" date="2014-04" db="EMBL/GenBank/DDBJ databases">
        <authorList>
            <consortium name="DOE Joint Genome Institute"/>
            <person name="Kuo A."/>
            <person name="Ruytinx J."/>
            <person name="Rineau F."/>
            <person name="Colpaert J."/>
            <person name="Kohler A."/>
            <person name="Nagy L.G."/>
            <person name="Floudas D."/>
            <person name="Copeland A."/>
            <person name="Barry K.W."/>
            <person name="Cichocki N."/>
            <person name="Veneault-Fourrey C."/>
            <person name="LaButti K."/>
            <person name="Lindquist E.A."/>
            <person name="Lipzen A."/>
            <person name="Lundell T."/>
            <person name="Morin E."/>
            <person name="Murat C."/>
            <person name="Sun H."/>
            <person name="Tunlid A."/>
            <person name="Henrissat B."/>
            <person name="Grigoriev I.V."/>
            <person name="Hibbett D.S."/>
            <person name="Martin F."/>
            <person name="Nordberg H.P."/>
            <person name="Cantor M.N."/>
            <person name="Hua S.X."/>
        </authorList>
    </citation>
    <scope>NUCLEOTIDE SEQUENCE [LARGE SCALE GENOMIC DNA]</scope>
    <source>
        <strain evidence="1 2">UH-Slu-Lm8-n1</strain>
    </source>
</reference>
<keyword evidence="2" id="KW-1185">Reference proteome</keyword>
<name>A0A0D0AMD3_9AGAM</name>
<dbReference type="Proteomes" id="UP000054485">
    <property type="component" value="Unassembled WGS sequence"/>
</dbReference>
<dbReference type="AlphaFoldDB" id="A0A0D0AMD3"/>
<protein>
    <submittedName>
        <fullName evidence="1">Unplaced genomic scaffold CY34scaffold_93, whole genome shotgun sequence</fullName>
    </submittedName>
</protein>
<evidence type="ECO:0000313" key="1">
    <source>
        <dbReference type="EMBL" id="KIK42976.1"/>
    </source>
</evidence>
<gene>
    <name evidence="1" type="ORF">CY34DRAFT_804296</name>
</gene>
<sequence length="108" mass="12083">MLRNLCRSSVHVTILNLALDSASIDKLLRTGGTATISMFATGLLETISSELSSFNEDVLIYSSLVTPDKSLEASLGHTSETDHDEHFDLSSIWMLWLPWNFPRSEHFL</sequence>
<dbReference type="EMBL" id="KN835224">
    <property type="protein sequence ID" value="KIK42976.1"/>
    <property type="molecule type" value="Genomic_DNA"/>
</dbReference>
<reference evidence="2" key="2">
    <citation type="submission" date="2015-01" db="EMBL/GenBank/DDBJ databases">
        <title>Evolutionary Origins and Diversification of the Mycorrhizal Mutualists.</title>
        <authorList>
            <consortium name="DOE Joint Genome Institute"/>
            <consortium name="Mycorrhizal Genomics Consortium"/>
            <person name="Kohler A."/>
            <person name="Kuo A."/>
            <person name="Nagy L.G."/>
            <person name="Floudas D."/>
            <person name="Copeland A."/>
            <person name="Barry K.W."/>
            <person name="Cichocki N."/>
            <person name="Veneault-Fourrey C."/>
            <person name="LaButti K."/>
            <person name="Lindquist E.A."/>
            <person name="Lipzen A."/>
            <person name="Lundell T."/>
            <person name="Morin E."/>
            <person name="Murat C."/>
            <person name="Riley R."/>
            <person name="Ohm R."/>
            <person name="Sun H."/>
            <person name="Tunlid A."/>
            <person name="Henrissat B."/>
            <person name="Grigoriev I.V."/>
            <person name="Hibbett D.S."/>
            <person name="Martin F."/>
        </authorList>
    </citation>
    <scope>NUCLEOTIDE SEQUENCE [LARGE SCALE GENOMIC DNA]</scope>
    <source>
        <strain evidence="2">UH-Slu-Lm8-n1</strain>
    </source>
</reference>
<dbReference type="InParanoid" id="A0A0D0AMD3"/>
<evidence type="ECO:0000313" key="2">
    <source>
        <dbReference type="Proteomes" id="UP000054485"/>
    </source>
</evidence>
<dbReference type="HOGENOM" id="CLU_2198761_0_0_1"/>
<organism evidence="1 2">
    <name type="scientific">Suillus luteus UH-Slu-Lm8-n1</name>
    <dbReference type="NCBI Taxonomy" id="930992"/>
    <lineage>
        <taxon>Eukaryota</taxon>
        <taxon>Fungi</taxon>
        <taxon>Dikarya</taxon>
        <taxon>Basidiomycota</taxon>
        <taxon>Agaricomycotina</taxon>
        <taxon>Agaricomycetes</taxon>
        <taxon>Agaricomycetidae</taxon>
        <taxon>Boletales</taxon>
        <taxon>Suillineae</taxon>
        <taxon>Suillaceae</taxon>
        <taxon>Suillus</taxon>
    </lineage>
</organism>